<accession>A0A837D7G4</accession>
<dbReference type="EMBL" id="JRZE01000006">
    <property type="protein sequence ID" value="KHF42364.1"/>
    <property type="molecule type" value="Genomic_DNA"/>
</dbReference>
<protein>
    <submittedName>
        <fullName evidence="1">Uncharacterized protein</fullName>
    </submittedName>
</protein>
<gene>
    <name evidence="1" type="ORF">MINT15_25660</name>
</gene>
<proteinExistence type="predicted"/>
<evidence type="ECO:0000313" key="2">
    <source>
        <dbReference type="Proteomes" id="UP000030848"/>
    </source>
</evidence>
<sequence length="55" mass="5884">MVTRGRRMRSSLGTMCGGPVDGDGRPVAFSAVVMVSATLVTWPLPRLKRLNAVVL</sequence>
<evidence type="ECO:0000313" key="1">
    <source>
        <dbReference type="EMBL" id="KHF42364.1"/>
    </source>
</evidence>
<dbReference type="AlphaFoldDB" id="A0A837D7G4"/>
<comment type="caution">
    <text evidence="1">The sequence shown here is derived from an EMBL/GenBank/DDBJ whole genome shotgun (WGS) entry which is preliminary data.</text>
</comment>
<dbReference type="Proteomes" id="UP000030848">
    <property type="component" value="Unassembled WGS sequence"/>
</dbReference>
<organism evidence="1 2">
    <name type="scientific">Saccharomonospora viridis</name>
    <dbReference type="NCBI Taxonomy" id="1852"/>
    <lineage>
        <taxon>Bacteria</taxon>
        <taxon>Bacillati</taxon>
        <taxon>Actinomycetota</taxon>
        <taxon>Actinomycetes</taxon>
        <taxon>Pseudonocardiales</taxon>
        <taxon>Pseudonocardiaceae</taxon>
        <taxon>Saccharomonospora</taxon>
    </lineage>
</organism>
<reference evidence="1 2" key="1">
    <citation type="submission" date="2014-10" db="EMBL/GenBank/DDBJ databases">
        <title>Genome sequence of Micropolyspora internatus JCM3315.</title>
        <authorList>
            <person name="Shin S.-K."/>
            <person name="Yi H."/>
        </authorList>
    </citation>
    <scope>NUCLEOTIDE SEQUENCE [LARGE SCALE GENOMIC DNA]</scope>
    <source>
        <strain evidence="1 2">JCM 3315</strain>
    </source>
</reference>
<name>A0A837D7G4_9PSEU</name>